<dbReference type="Gene3D" id="3.30.160.620">
    <property type="match status" value="1"/>
</dbReference>
<sequence>MGAAVHFESYGEGRANLKTLLDAAEQGRLATLQRDQRTAMVVDGERMRHFLNSVIPSRASAVPENDGWSVFIPGLPVSADGNSFDEAIAEMINTLRDYAEDWQARLRDASNHREHWGLVMLIALSTDEQLQAWLASGGPTAA</sequence>
<evidence type="ECO:0000313" key="2">
    <source>
        <dbReference type="Proteomes" id="UP000199623"/>
    </source>
</evidence>
<dbReference type="OrthoDB" id="3384455at2"/>
<dbReference type="RefSeq" id="WP_090046486.1">
    <property type="nucleotide sequence ID" value="NZ_FNCC01000002.1"/>
</dbReference>
<dbReference type="STRING" id="200378.SAMN05216553_102488"/>
<accession>A0A1G7MSW6</accession>
<dbReference type="Proteomes" id="UP000199623">
    <property type="component" value="Unassembled WGS sequence"/>
</dbReference>
<name>A0A1G7MSW6_9PSEU</name>
<dbReference type="Pfam" id="PF12910">
    <property type="entry name" value="PHD_like"/>
    <property type="match status" value="1"/>
</dbReference>
<protein>
    <submittedName>
        <fullName evidence="1">Antitoxin of toxin-antitoxin, RelE / RelB, TA system</fullName>
    </submittedName>
</protein>
<organism evidence="1 2">
    <name type="scientific">Lentzea fradiae</name>
    <dbReference type="NCBI Taxonomy" id="200378"/>
    <lineage>
        <taxon>Bacteria</taxon>
        <taxon>Bacillati</taxon>
        <taxon>Actinomycetota</taxon>
        <taxon>Actinomycetes</taxon>
        <taxon>Pseudonocardiales</taxon>
        <taxon>Pseudonocardiaceae</taxon>
        <taxon>Lentzea</taxon>
    </lineage>
</organism>
<proteinExistence type="predicted"/>
<dbReference type="InterPro" id="IPR035424">
    <property type="entry name" value="Antitoxin_RelB"/>
</dbReference>
<dbReference type="EMBL" id="FNCC01000002">
    <property type="protein sequence ID" value="SDF64797.1"/>
    <property type="molecule type" value="Genomic_DNA"/>
</dbReference>
<dbReference type="AlphaFoldDB" id="A0A1G7MSW6"/>
<gene>
    <name evidence="1" type="ORF">SAMN05216553_102488</name>
</gene>
<keyword evidence="2" id="KW-1185">Reference proteome</keyword>
<reference evidence="2" key="1">
    <citation type="submission" date="2016-10" db="EMBL/GenBank/DDBJ databases">
        <authorList>
            <person name="Varghese N."/>
            <person name="Submissions S."/>
        </authorList>
    </citation>
    <scope>NUCLEOTIDE SEQUENCE [LARGE SCALE GENOMIC DNA]</scope>
    <source>
        <strain evidence="2">CGMCC 4.3506</strain>
    </source>
</reference>
<evidence type="ECO:0000313" key="1">
    <source>
        <dbReference type="EMBL" id="SDF64797.1"/>
    </source>
</evidence>